<proteinExistence type="predicted"/>
<dbReference type="PANTHER" id="PTHR33067">
    <property type="entry name" value="RNA-DIRECTED DNA POLYMERASE-RELATED"/>
    <property type="match status" value="1"/>
</dbReference>
<name>A0A371EV85_MUCPR</name>
<accession>A0A371EV85</accession>
<gene>
    <name evidence="1" type="ORF">CR513_50886</name>
</gene>
<dbReference type="PANTHER" id="PTHR33067:SF15">
    <property type="entry name" value="RNA-DIRECTED DNA POLYMERASE"/>
    <property type="match status" value="1"/>
</dbReference>
<reference evidence="1" key="1">
    <citation type="submission" date="2018-05" db="EMBL/GenBank/DDBJ databases">
        <title>Draft genome of Mucuna pruriens seed.</title>
        <authorList>
            <person name="Nnadi N.E."/>
            <person name="Vos R."/>
            <person name="Hasami M.H."/>
            <person name="Devisetty U.K."/>
            <person name="Aguiy J.C."/>
        </authorList>
    </citation>
    <scope>NUCLEOTIDE SEQUENCE [LARGE SCALE GENOMIC DNA]</scope>
    <source>
        <strain evidence="1">JCA_2017</strain>
    </source>
</reference>
<evidence type="ECO:0000313" key="1">
    <source>
        <dbReference type="EMBL" id="RDX69933.1"/>
    </source>
</evidence>
<dbReference type="Proteomes" id="UP000257109">
    <property type="component" value="Unassembled WGS sequence"/>
</dbReference>
<feature type="non-terminal residue" evidence="1">
    <location>
        <position position="1"/>
    </location>
</feature>
<organism evidence="1 2">
    <name type="scientific">Mucuna pruriens</name>
    <name type="common">Velvet bean</name>
    <name type="synonym">Dolichos pruriens</name>
    <dbReference type="NCBI Taxonomy" id="157652"/>
    <lineage>
        <taxon>Eukaryota</taxon>
        <taxon>Viridiplantae</taxon>
        <taxon>Streptophyta</taxon>
        <taxon>Embryophyta</taxon>
        <taxon>Tracheophyta</taxon>
        <taxon>Spermatophyta</taxon>
        <taxon>Magnoliopsida</taxon>
        <taxon>eudicotyledons</taxon>
        <taxon>Gunneridae</taxon>
        <taxon>Pentapetalae</taxon>
        <taxon>rosids</taxon>
        <taxon>fabids</taxon>
        <taxon>Fabales</taxon>
        <taxon>Fabaceae</taxon>
        <taxon>Papilionoideae</taxon>
        <taxon>50 kb inversion clade</taxon>
        <taxon>NPAAA clade</taxon>
        <taxon>indigoferoid/millettioid clade</taxon>
        <taxon>Phaseoleae</taxon>
        <taxon>Mucuna</taxon>
    </lineage>
</organism>
<dbReference type="EMBL" id="QJKJ01011911">
    <property type="protein sequence ID" value="RDX69933.1"/>
    <property type="molecule type" value="Genomic_DNA"/>
</dbReference>
<comment type="caution">
    <text evidence="1">The sequence shown here is derived from an EMBL/GenBank/DDBJ whole genome shotgun (WGS) entry which is preliminary data.</text>
</comment>
<evidence type="ECO:0000313" key="2">
    <source>
        <dbReference type="Proteomes" id="UP000257109"/>
    </source>
</evidence>
<dbReference type="AlphaFoldDB" id="A0A371EV85"/>
<sequence length="274" mass="30378">MSALVQHEDASVELQRILPKQNVKTQAYSSFHAPSAIVHSSMSFSINVMPTSIYKSLNLRDLEPIGMEIQLANRKAFSRRSRIDQPVDLASKFLCAGHGGRTVRGRIHSNLERPFFITARTKIDVHAGTLSMEFGDTFAKFNIFEVLKHPIKDHSIFSIDAIDGLVEDYFQIGIGNANLDDFVDISSVINCFCTAAAKANSKILSYTLYFSYSEDFISDLIHCRIDEIPGKSQHAKFPIAGTSKPGVTGVSTLINAESDSGIKFRRIIRVESDS</sequence>
<protein>
    <submittedName>
        <fullName evidence="1">Uncharacterized protein</fullName>
    </submittedName>
</protein>
<keyword evidence="2" id="KW-1185">Reference proteome</keyword>